<dbReference type="CDD" id="cd02846">
    <property type="entry name" value="PAZ_argonaute_like"/>
    <property type="match status" value="1"/>
</dbReference>
<protein>
    <recommendedName>
        <fullName evidence="1">Piwi domain-containing protein</fullName>
    </recommendedName>
</protein>
<dbReference type="SUPFAM" id="SSF53098">
    <property type="entry name" value="Ribonuclease H-like"/>
    <property type="match status" value="1"/>
</dbReference>
<dbReference type="Proteomes" id="UP000006352">
    <property type="component" value="Unassembled WGS sequence"/>
</dbReference>
<dbReference type="RefSeq" id="XP_012185068.1">
    <property type="nucleotide sequence ID" value="XM_012329678.1"/>
</dbReference>
<dbReference type="InParanoid" id="J4GW15"/>
<dbReference type="SMART" id="SM01163">
    <property type="entry name" value="DUF1785"/>
    <property type="match status" value="1"/>
</dbReference>
<dbReference type="STRING" id="599839.J4GW15"/>
<reference evidence="2 3" key="1">
    <citation type="journal article" date="2012" name="Appl. Environ. Microbiol.">
        <title>Short-read sequencing for genomic analysis of the brown rot fungus Fibroporia radiculosa.</title>
        <authorList>
            <person name="Tang J.D."/>
            <person name="Perkins A.D."/>
            <person name="Sonstegard T.S."/>
            <person name="Schroeder S.G."/>
            <person name="Burgess S.C."/>
            <person name="Diehl S.V."/>
        </authorList>
    </citation>
    <scope>NUCLEOTIDE SEQUENCE [LARGE SCALE GENOMIC DNA]</scope>
    <source>
        <strain evidence="2 3">TFFH 294</strain>
    </source>
</reference>
<evidence type="ECO:0000313" key="2">
    <source>
        <dbReference type="EMBL" id="CCM05785.1"/>
    </source>
</evidence>
<dbReference type="InterPro" id="IPR036397">
    <property type="entry name" value="RNaseH_sf"/>
</dbReference>
<dbReference type="Gene3D" id="3.40.50.2300">
    <property type="match status" value="1"/>
</dbReference>
<dbReference type="Pfam" id="PF16487">
    <property type="entry name" value="ArgoMid"/>
    <property type="match status" value="1"/>
</dbReference>
<dbReference type="Pfam" id="PF08699">
    <property type="entry name" value="ArgoL1"/>
    <property type="match status" value="1"/>
</dbReference>
<evidence type="ECO:0000259" key="1">
    <source>
        <dbReference type="PROSITE" id="PS50822"/>
    </source>
</evidence>
<dbReference type="Pfam" id="PF16486">
    <property type="entry name" value="ArgoN"/>
    <property type="match status" value="1"/>
</dbReference>
<dbReference type="Pfam" id="PF02171">
    <property type="entry name" value="Piwi"/>
    <property type="match status" value="1"/>
</dbReference>
<dbReference type="InterPro" id="IPR032474">
    <property type="entry name" value="Argonaute_N"/>
</dbReference>
<dbReference type="Gene3D" id="3.30.420.10">
    <property type="entry name" value="Ribonuclease H-like superfamily/Ribonuclease H"/>
    <property type="match status" value="1"/>
</dbReference>
<name>J4GW15_9APHY</name>
<dbReference type="GO" id="GO:0003676">
    <property type="term" value="F:nucleic acid binding"/>
    <property type="evidence" value="ECO:0007669"/>
    <property type="project" value="InterPro"/>
</dbReference>
<dbReference type="PROSITE" id="PS50822">
    <property type="entry name" value="PIWI"/>
    <property type="match status" value="1"/>
</dbReference>
<accession>J4GW15</accession>
<evidence type="ECO:0000313" key="3">
    <source>
        <dbReference type="Proteomes" id="UP000006352"/>
    </source>
</evidence>
<dbReference type="HOGENOM" id="CLU_004544_4_3_1"/>
<dbReference type="PANTHER" id="PTHR22891">
    <property type="entry name" value="EUKARYOTIC TRANSLATION INITIATION FACTOR 2C"/>
    <property type="match status" value="1"/>
</dbReference>
<sequence length="878" mass="97661">MAAQSRPSKGTAGSPLRVATNSFEIVRRPRATYYHYDDIKPEVGKSHRAHEIIYKLQEDNPQVFTPRAVYDGRANLFSTRNINSGENPRPRGIYYQNYAGCDNPAEARHIAIVSAIFSYYPSDIDQLTMPGGAGANTNTMAVNLLQIIIRQAPNIRHGFSPDARSFFTSSHSKDLAQGLQAWHGFFQSVRPVLGRLLINVDVANAVVYAPGPLETLAMRFLNLRDVRDLDRVRPGSPEWQKLRQFLKGVSVTLKTTRSVRARPIKDLVAQGGLFEFEKDNKITTVQASNILIGEHFQQHHNIRLRFPKIFGVRIGKDAVLPAEVCTVAHGQVYKKKLSPEMQSNFLKFSTQRPDARLRQIQEGISGPTQVLDYATSHFIQEAGMEIGTMPININGRVLPTPSIKYQNQVLNLIAKSGKWNVVRQRLEKPGTLNAWAIVVFDQQANTNVVQGFVRKLQGNLASLGITTRGEPFIAEGHPYQVEDSLQHAASQSVRGAPPGTAPSLLLVLLPNSAAEIRRKVKHWGDVTVGVPTQCIRQGKWEPAKDQYCNNVALKQVAQSPNNQFFINDYLQNQCKDRGCELSLGYNLNASRYHGADVGHPGPGVKDRPSVTGLVASVDAEATRYTAYAGVQEPRTEIIANLADMLRSAIRDFVMYWKGRYPLNIVFYRDGVSEGEYAQVAAQEVNAINEVLLSLPQLNPKGEWLPGTKAYQPGAKPKLVFIVVGKRQVVHHIRFFPLQAGEADSSGNCPPGFVVDDQITNAMYPDFYLQSHSGIQGTSRPSHYIVIENELGLTADIYQDLSFKLCHVYASATRSVSIPAPVYYADRVCARAENHFSESLRFGESDAGTTVSGPDPPFELERWQNGFNIGRLNRQMFFL</sequence>
<dbReference type="OrthoDB" id="10252740at2759"/>
<dbReference type="EMBL" id="HE797206">
    <property type="protein sequence ID" value="CCM05785.1"/>
    <property type="molecule type" value="Genomic_DNA"/>
</dbReference>
<dbReference type="SMART" id="SM00950">
    <property type="entry name" value="Piwi"/>
    <property type="match status" value="1"/>
</dbReference>
<dbReference type="SUPFAM" id="SSF101690">
    <property type="entry name" value="PAZ domain"/>
    <property type="match status" value="1"/>
</dbReference>
<dbReference type="InterPro" id="IPR003165">
    <property type="entry name" value="Piwi"/>
</dbReference>
<dbReference type="InterPro" id="IPR032473">
    <property type="entry name" value="Argonaute_Mid_dom"/>
</dbReference>
<dbReference type="AlphaFoldDB" id="J4GW15"/>
<gene>
    <name evidence="2" type="ORF">FIBRA_08018</name>
</gene>
<feature type="domain" description="Piwi" evidence="1">
    <location>
        <begin position="504"/>
        <end position="836"/>
    </location>
</feature>
<dbReference type="GeneID" id="24100696"/>
<dbReference type="Gene3D" id="2.170.260.10">
    <property type="entry name" value="paz domain"/>
    <property type="match status" value="1"/>
</dbReference>
<dbReference type="InterPro" id="IPR036085">
    <property type="entry name" value="PAZ_dom_sf"/>
</dbReference>
<keyword evidence="3" id="KW-1185">Reference proteome</keyword>
<organism evidence="2 3">
    <name type="scientific">Fibroporia radiculosa</name>
    <dbReference type="NCBI Taxonomy" id="599839"/>
    <lineage>
        <taxon>Eukaryota</taxon>
        <taxon>Fungi</taxon>
        <taxon>Dikarya</taxon>
        <taxon>Basidiomycota</taxon>
        <taxon>Agaricomycotina</taxon>
        <taxon>Agaricomycetes</taxon>
        <taxon>Polyporales</taxon>
        <taxon>Fibroporiaceae</taxon>
        <taxon>Fibroporia</taxon>
    </lineage>
</organism>
<dbReference type="InterPro" id="IPR012337">
    <property type="entry name" value="RNaseH-like_sf"/>
</dbReference>
<dbReference type="InterPro" id="IPR014811">
    <property type="entry name" value="ArgoL1"/>
</dbReference>
<proteinExistence type="predicted"/>